<dbReference type="OrthoDB" id="5241788at2"/>
<evidence type="ECO:0000313" key="3">
    <source>
        <dbReference type="Proteomes" id="UP000204221"/>
    </source>
</evidence>
<name>A0A221W448_9PSEU</name>
<dbReference type="EMBL" id="CP022521">
    <property type="protein sequence ID" value="ASO20411.1"/>
    <property type="molecule type" value="Genomic_DNA"/>
</dbReference>
<keyword evidence="3" id="KW-1185">Reference proteome</keyword>
<dbReference type="Gene3D" id="3.20.20.190">
    <property type="entry name" value="Phosphatidylinositol (PI) phosphodiesterase"/>
    <property type="match status" value="1"/>
</dbReference>
<evidence type="ECO:0000313" key="2">
    <source>
        <dbReference type="EMBL" id="ASO20411.1"/>
    </source>
</evidence>
<organism evidence="2 3">
    <name type="scientific">Actinoalloteichus hoggarensis</name>
    <dbReference type="NCBI Taxonomy" id="1470176"/>
    <lineage>
        <taxon>Bacteria</taxon>
        <taxon>Bacillati</taxon>
        <taxon>Actinomycetota</taxon>
        <taxon>Actinomycetes</taxon>
        <taxon>Pseudonocardiales</taxon>
        <taxon>Pseudonocardiaceae</taxon>
        <taxon>Actinoalloteichus</taxon>
    </lineage>
</organism>
<reference evidence="2 3" key="1">
    <citation type="submission" date="2017-07" db="EMBL/GenBank/DDBJ databases">
        <title>Complete genome sequence of Actinoalloteichus hoggarensis DSM 45943, type strain of Actinoalloteichus hoggarensis.</title>
        <authorList>
            <person name="Ruckert C."/>
            <person name="Nouioui I."/>
            <person name="Willmese J."/>
            <person name="van Wezel G."/>
            <person name="Klenk H.-P."/>
            <person name="Kalinowski J."/>
            <person name="Zotchev S.B."/>
        </authorList>
    </citation>
    <scope>NUCLEOTIDE SEQUENCE [LARGE SCALE GENOMIC DNA]</scope>
    <source>
        <strain evidence="2 3">DSM 45943</strain>
    </source>
</reference>
<dbReference type="GO" id="GO:0008889">
    <property type="term" value="F:glycerophosphodiester phosphodiesterase activity"/>
    <property type="evidence" value="ECO:0007669"/>
    <property type="project" value="UniProtKB-EC"/>
</dbReference>
<dbReference type="PANTHER" id="PTHR43805:SF1">
    <property type="entry name" value="GP-PDE DOMAIN-CONTAINING PROTEIN"/>
    <property type="match status" value="1"/>
</dbReference>
<dbReference type="InterPro" id="IPR030395">
    <property type="entry name" value="GP_PDE_dom"/>
</dbReference>
<feature type="domain" description="GP-PDE" evidence="1">
    <location>
        <begin position="1"/>
        <end position="223"/>
    </location>
</feature>
<keyword evidence="2" id="KW-0378">Hydrolase</keyword>
<sequence>MENSAAAMVRAWAEGFVYLETDVRATADGVVVVQHDATLGRTTDMAGVVAALPWSRVRRARIGGREPVSRLEDVLEALPAARFNIDVKSDHAVGPVLRVVERMSAWSRVCLASFDERRLRVLRRAGGPRLLTSLGRESARLLWASSRLGRVGDGLPVAGGLAQLPLDRGMLRVVDERLVRAVRRRGLEVHVWTIDDPARMRELLDLGVDGLVTDRPDLLRAELSARGVWSSGG</sequence>
<protein>
    <submittedName>
        <fullName evidence="2">Glycerophosphoryl diester phosphodiesterase</fullName>
        <ecNumber evidence="2">3.1.4.46</ecNumber>
    </submittedName>
</protein>
<dbReference type="SUPFAM" id="SSF51695">
    <property type="entry name" value="PLC-like phosphodiesterases"/>
    <property type="match status" value="1"/>
</dbReference>
<accession>A0A221W448</accession>
<dbReference type="KEGG" id="ahg:AHOG_13840"/>
<gene>
    <name evidence="2" type="primary">ugpQ1</name>
    <name evidence="2" type="ORF">AHOG_13840</name>
</gene>
<dbReference type="InterPro" id="IPR017946">
    <property type="entry name" value="PLC-like_Pdiesterase_TIM-brl"/>
</dbReference>
<dbReference type="AlphaFoldDB" id="A0A221W448"/>
<dbReference type="PROSITE" id="PS51704">
    <property type="entry name" value="GP_PDE"/>
    <property type="match status" value="1"/>
</dbReference>
<dbReference type="Proteomes" id="UP000204221">
    <property type="component" value="Chromosome"/>
</dbReference>
<dbReference type="Pfam" id="PF03009">
    <property type="entry name" value="GDPD"/>
    <property type="match status" value="1"/>
</dbReference>
<proteinExistence type="predicted"/>
<dbReference type="PANTHER" id="PTHR43805">
    <property type="entry name" value="GLYCEROPHOSPHORYL DIESTER PHOSPHODIESTERASE"/>
    <property type="match status" value="1"/>
</dbReference>
<dbReference type="EC" id="3.1.4.46" evidence="2"/>
<dbReference type="GO" id="GO:0006629">
    <property type="term" value="P:lipid metabolic process"/>
    <property type="evidence" value="ECO:0007669"/>
    <property type="project" value="InterPro"/>
</dbReference>
<evidence type="ECO:0000259" key="1">
    <source>
        <dbReference type="PROSITE" id="PS51704"/>
    </source>
</evidence>